<evidence type="ECO:0000256" key="2">
    <source>
        <dbReference type="SAM" id="SignalP"/>
    </source>
</evidence>
<evidence type="ECO:0000256" key="1">
    <source>
        <dbReference type="SAM" id="Phobius"/>
    </source>
</evidence>
<keyword evidence="1" id="KW-1133">Transmembrane helix</keyword>
<dbReference type="InterPro" id="IPR013766">
    <property type="entry name" value="Thioredoxin_domain"/>
</dbReference>
<feature type="signal peptide" evidence="2">
    <location>
        <begin position="1"/>
        <end position="20"/>
    </location>
</feature>
<feature type="chain" id="PRO_5043475174" description="Thioredoxin domain-containing protein" evidence="2">
    <location>
        <begin position="21"/>
        <end position="290"/>
    </location>
</feature>
<name>A0AAW1TT13_9CUCU</name>
<dbReference type="AlphaFoldDB" id="A0AAW1TT13"/>
<gene>
    <name evidence="4" type="ORF">WA026_011565</name>
</gene>
<evidence type="ECO:0000259" key="3">
    <source>
        <dbReference type="Pfam" id="PF00085"/>
    </source>
</evidence>
<dbReference type="InterPro" id="IPR036249">
    <property type="entry name" value="Thioredoxin-like_sf"/>
</dbReference>
<organism evidence="4 5">
    <name type="scientific">Henosepilachna vigintioctopunctata</name>
    <dbReference type="NCBI Taxonomy" id="420089"/>
    <lineage>
        <taxon>Eukaryota</taxon>
        <taxon>Metazoa</taxon>
        <taxon>Ecdysozoa</taxon>
        <taxon>Arthropoda</taxon>
        <taxon>Hexapoda</taxon>
        <taxon>Insecta</taxon>
        <taxon>Pterygota</taxon>
        <taxon>Neoptera</taxon>
        <taxon>Endopterygota</taxon>
        <taxon>Coleoptera</taxon>
        <taxon>Polyphaga</taxon>
        <taxon>Cucujiformia</taxon>
        <taxon>Coccinelloidea</taxon>
        <taxon>Coccinellidae</taxon>
        <taxon>Epilachninae</taxon>
        <taxon>Epilachnini</taxon>
        <taxon>Henosepilachna</taxon>
    </lineage>
</organism>
<proteinExistence type="predicted"/>
<dbReference type="SUPFAM" id="SSF52833">
    <property type="entry name" value="Thioredoxin-like"/>
    <property type="match status" value="2"/>
</dbReference>
<keyword evidence="1" id="KW-0812">Transmembrane</keyword>
<comment type="caution">
    <text evidence="4">The sequence shown here is derived from an EMBL/GenBank/DDBJ whole genome shotgun (WGS) entry which is preliminary data.</text>
</comment>
<protein>
    <recommendedName>
        <fullName evidence="3">Thioredoxin domain-containing protein</fullName>
    </recommendedName>
</protein>
<evidence type="ECO:0000313" key="5">
    <source>
        <dbReference type="Proteomes" id="UP001431783"/>
    </source>
</evidence>
<dbReference type="Pfam" id="PF00085">
    <property type="entry name" value="Thioredoxin"/>
    <property type="match status" value="1"/>
</dbReference>
<sequence length="290" mass="33684">MKSIYLLSFLLFNLFTGSSCSLEVVKDDELVDLIKSENYLVVLFTLKHCEECDNFENELIGLREVLVEELDAWVVKAENSQMTRLYSPSKEPILVFFRHGIPLLYDGPINEELILHTFSFNKEPISKELTDETFEHLTQAATGATTGDWFVMFYTSDCVDCQRMQARWEAVGAKIKSRTNIARLNRATTGAATARRFDVYHVPAFVLFRQGKMYKYQIQKYDIDSLVSFAQDWYRNVQGERVPPQKTPFDDLISLIAVYLKDYPWLWQVGLAIFVIIILDILRRIIFSNR</sequence>
<feature type="domain" description="Thioredoxin" evidence="3">
    <location>
        <begin position="128"/>
        <end position="230"/>
    </location>
</feature>
<accession>A0AAW1TT13</accession>
<keyword evidence="1" id="KW-0472">Membrane</keyword>
<dbReference type="Gene3D" id="3.40.30.10">
    <property type="entry name" value="Glutaredoxin"/>
    <property type="match status" value="2"/>
</dbReference>
<feature type="transmembrane region" description="Helical" evidence="1">
    <location>
        <begin position="265"/>
        <end position="282"/>
    </location>
</feature>
<dbReference type="PROSITE" id="PS51257">
    <property type="entry name" value="PROKAR_LIPOPROTEIN"/>
    <property type="match status" value="1"/>
</dbReference>
<evidence type="ECO:0000313" key="4">
    <source>
        <dbReference type="EMBL" id="KAK9871296.1"/>
    </source>
</evidence>
<dbReference type="Proteomes" id="UP001431783">
    <property type="component" value="Unassembled WGS sequence"/>
</dbReference>
<reference evidence="4 5" key="1">
    <citation type="submission" date="2023-03" db="EMBL/GenBank/DDBJ databases">
        <title>Genome insight into feeding habits of ladybird beetles.</title>
        <authorList>
            <person name="Li H.-S."/>
            <person name="Huang Y.-H."/>
            <person name="Pang H."/>
        </authorList>
    </citation>
    <scope>NUCLEOTIDE SEQUENCE [LARGE SCALE GENOMIC DNA]</scope>
    <source>
        <strain evidence="4">SYSU_2023b</strain>
        <tissue evidence="4">Whole body</tissue>
    </source>
</reference>
<dbReference type="EMBL" id="JARQZJ010000005">
    <property type="protein sequence ID" value="KAK9871296.1"/>
    <property type="molecule type" value="Genomic_DNA"/>
</dbReference>
<dbReference type="CDD" id="cd02961">
    <property type="entry name" value="PDI_a_family"/>
    <property type="match status" value="1"/>
</dbReference>
<dbReference type="PANTHER" id="PTHR19991">
    <property type="entry name" value="L 2 01289"/>
    <property type="match status" value="1"/>
</dbReference>
<keyword evidence="5" id="KW-1185">Reference proteome</keyword>
<dbReference type="PANTHER" id="PTHR19991:SF2">
    <property type="entry name" value="GH08893P"/>
    <property type="match status" value="1"/>
</dbReference>
<keyword evidence="2" id="KW-0732">Signal</keyword>